<evidence type="ECO:0000256" key="1">
    <source>
        <dbReference type="SAM" id="Phobius"/>
    </source>
</evidence>
<feature type="transmembrane region" description="Helical" evidence="1">
    <location>
        <begin position="12"/>
        <end position="33"/>
    </location>
</feature>
<dbReference type="RefSeq" id="WP_201935361.1">
    <property type="nucleotide sequence ID" value="NZ_JAERSG010000002.1"/>
</dbReference>
<keyword evidence="3" id="KW-1185">Reference proteome</keyword>
<feature type="transmembrane region" description="Helical" evidence="1">
    <location>
        <begin position="150"/>
        <end position="169"/>
    </location>
</feature>
<evidence type="ECO:0008006" key="4">
    <source>
        <dbReference type="Google" id="ProtNLM"/>
    </source>
</evidence>
<organism evidence="2 3">
    <name type="scientific">Nocardioides baculatus</name>
    <dbReference type="NCBI Taxonomy" id="2801337"/>
    <lineage>
        <taxon>Bacteria</taxon>
        <taxon>Bacillati</taxon>
        <taxon>Actinomycetota</taxon>
        <taxon>Actinomycetes</taxon>
        <taxon>Propionibacteriales</taxon>
        <taxon>Nocardioidaceae</taxon>
        <taxon>Nocardioides</taxon>
    </lineage>
</organism>
<keyword evidence="1" id="KW-0472">Membrane</keyword>
<keyword evidence="1" id="KW-0812">Transmembrane</keyword>
<feature type="transmembrane region" description="Helical" evidence="1">
    <location>
        <begin position="125"/>
        <end position="143"/>
    </location>
</feature>
<sequence>MVLLSGPVSVTGTALLLVGVGCSVHGGVLYDAVSGFSPRRELRQVRAGVVHPGVAPGEMVNTDRAHADAAASNQRTRRLEDAAHHPAKAHWAPVAGWMCMLITATLVVSQWNLVAHNATGASNSFRDTVWAILLGLCGLRVAVVPGRHRIAAAVILISGLGLVLGGTLAEHDHLGLQLVEVTCGCLAVACALAAYLSPSPPK</sequence>
<gene>
    <name evidence="2" type="ORF">JI751_08140</name>
</gene>
<reference evidence="2 3" key="1">
    <citation type="submission" date="2021-01" db="EMBL/GenBank/DDBJ databases">
        <title>Genome seq and assembly of Nocardiodes sp. G10.</title>
        <authorList>
            <person name="Chhetri G."/>
        </authorList>
    </citation>
    <scope>NUCLEOTIDE SEQUENCE [LARGE SCALE GENOMIC DNA]</scope>
    <source>
        <strain evidence="2 3">G10</strain>
    </source>
</reference>
<feature type="transmembrane region" description="Helical" evidence="1">
    <location>
        <begin position="175"/>
        <end position="196"/>
    </location>
</feature>
<dbReference type="Proteomes" id="UP000636918">
    <property type="component" value="Unassembled WGS sequence"/>
</dbReference>
<dbReference type="EMBL" id="JAERSG010000002">
    <property type="protein sequence ID" value="MBL0747575.1"/>
    <property type="molecule type" value="Genomic_DNA"/>
</dbReference>
<name>A0ABS1L7H2_9ACTN</name>
<protein>
    <recommendedName>
        <fullName evidence="4">DUF998 domain-containing protein</fullName>
    </recommendedName>
</protein>
<evidence type="ECO:0000313" key="2">
    <source>
        <dbReference type="EMBL" id="MBL0747575.1"/>
    </source>
</evidence>
<proteinExistence type="predicted"/>
<accession>A0ABS1L7H2</accession>
<feature type="transmembrane region" description="Helical" evidence="1">
    <location>
        <begin position="94"/>
        <end position="113"/>
    </location>
</feature>
<keyword evidence="1" id="KW-1133">Transmembrane helix</keyword>
<comment type="caution">
    <text evidence="2">The sequence shown here is derived from an EMBL/GenBank/DDBJ whole genome shotgun (WGS) entry which is preliminary data.</text>
</comment>
<evidence type="ECO:0000313" key="3">
    <source>
        <dbReference type="Proteomes" id="UP000636918"/>
    </source>
</evidence>